<name>A0A2R5G948_9STRA</name>
<dbReference type="AlphaFoldDB" id="A0A2R5G948"/>
<keyword evidence="7" id="KW-1185">Reference proteome</keyword>
<evidence type="ECO:0000313" key="6">
    <source>
        <dbReference type="EMBL" id="GBG24581.1"/>
    </source>
</evidence>
<organism evidence="6 7">
    <name type="scientific">Hondaea fermentalgiana</name>
    <dbReference type="NCBI Taxonomy" id="2315210"/>
    <lineage>
        <taxon>Eukaryota</taxon>
        <taxon>Sar</taxon>
        <taxon>Stramenopiles</taxon>
        <taxon>Bigyra</taxon>
        <taxon>Labyrinthulomycetes</taxon>
        <taxon>Thraustochytrida</taxon>
        <taxon>Thraustochytriidae</taxon>
        <taxon>Hondaea</taxon>
    </lineage>
</organism>
<dbReference type="SUPFAM" id="SSF46689">
    <property type="entry name" value="Homeodomain-like"/>
    <property type="match status" value="1"/>
</dbReference>
<dbReference type="OrthoDB" id="2143914at2759"/>
<dbReference type="PROSITE" id="PS50090">
    <property type="entry name" value="MYB_LIKE"/>
    <property type="match status" value="2"/>
</dbReference>
<reference evidence="6 7" key="1">
    <citation type="submission" date="2017-12" db="EMBL/GenBank/DDBJ databases">
        <title>Sequencing, de novo assembly and annotation of complete genome of a new Thraustochytrid species, strain FCC1311.</title>
        <authorList>
            <person name="Sedici K."/>
            <person name="Godart F."/>
            <person name="Aiese Cigliano R."/>
            <person name="Sanseverino W."/>
            <person name="Barakat M."/>
            <person name="Ortet P."/>
            <person name="Marechal E."/>
            <person name="Cagnac O."/>
            <person name="Amato A."/>
        </authorList>
    </citation>
    <scope>NUCLEOTIDE SEQUENCE [LARGE SCALE GENOMIC DNA]</scope>
</reference>
<dbReference type="InterPro" id="IPR017930">
    <property type="entry name" value="Myb_dom"/>
</dbReference>
<evidence type="ECO:0000259" key="4">
    <source>
        <dbReference type="PROSITE" id="PS50090"/>
    </source>
</evidence>
<proteinExistence type="predicted"/>
<feature type="domain" description="HTH myb-type" evidence="5">
    <location>
        <begin position="273"/>
        <end position="326"/>
    </location>
</feature>
<dbReference type="Pfam" id="PF13921">
    <property type="entry name" value="Myb_DNA-bind_6"/>
    <property type="match status" value="1"/>
</dbReference>
<gene>
    <name evidence="6" type="ORF">FCC1311_008002</name>
</gene>
<evidence type="ECO:0000256" key="3">
    <source>
        <dbReference type="SAM" id="MobiDB-lite"/>
    </source>
</evidence>
<dbReference type="InterPro" id="IPR050560">
    <property type="entry name" value="MYB_TF"/>
</dbReference>
<feature type="compositionally biased region" description="Basic and acidic residues" evidence="3">
    <location>
        <begin position="95"/>
        <end position="104"/>
    </location>
</feature>
<dbReference type="FunFam" id="1.10.10.60:FF:000010">
    <property type="entry name" value="Transcriptional activator Myb isoform A"/>
    <property type="match status" value="1"/>
</dbReference>
<dbReference type="PANTHER" id="PTHR45614">
    <property type="entry name" value="MYB PROTEIN-RELATED"/>
    <property type="match status" value="1"/>
</dbReference>
<sequence>MMMQKVNAVATGRFASLQLLASSLLMSEDHKFPNRPLTPVGYPAGKRSFSMSPSMSMSRQQLFKDGNFSSSSDSGSMTTSVRSADSESGSTYDEPSLKRARTDDSAASSASTLATPTKRRPAMLANTDSPTFGAVEPEFDARSPTAALCRAVSFVSGHPEAARDEDADASAVGGKKKRARKPKGLETHAGAPADEPVHAAGLMANSAAPPLSPASLERHRRATIKGTWTAEEDKQLCQLVERFGPKKWKVIASELPGRIAKQCRERWCHHLCPGIRKGPWTKEEDKTIIAAHQRLGNRWAEMAKLLPGRTDNSIKNRWNSSLKRIVRKEAMLAGP</sequence>
<dbReference type="CDD" id="cd00167">
    <property type="entry name" value="SANT"/>
    <property type="match status" value="2"/>
</dbReference>
<feature type="domain" description="HTH myb-type" evidence="5">
    <location>
        <begin position="220"/>
        <end position="271"/>
    </location>
</feature>
<protein>
    <submittedName>
        <fullName evidence="6">Transcription factor MYB98</fullName>
    </submittedName>
</protein>
<evidence type="ECO:0000259" key="5">
    <source>
        <dbReference type="PROSITE" id="PS51294"/>
    </source>
</evidence>
<keyword evidence="2" id="KW-0238">DNA-binding</keyword>
<evidence type="ECO:0000256" key="1">
    <source>
        <dbReference type="ARBA" id="ARBA00022737"/>
    </source>
</evidence>
<evidence type="ECO:0000313" key="7">
    <source>
        <dbReference type="Proteomes" id="UP000241890"/>
    </source>
</evidence>
<evidence type="ECO:0000256" key="2">
    <source>
        <dbReference type="ARBA" id="ARBA00023125"/>
    </source>
</evidence>
<accession>A0A2R5G948</accession>
<dbReference type="SMART" id="SM00717">
    <property type="entry name" value="SANT"/>
    <property type="match status" value="2"/>
</dbReference>
<feature type="region of interest" description="Disordered" evidence="3">
    <location>
        <begin position="158"/>
        <end position="192"/>
    </location>
</feature>
<dbReference type="InterPro" id="IPR009057">
    <property type="entry name" value="Homeodomain-like_sf"/>
</dbReference>
<dbReference type="InParanoid" id="A0A2R5G948"/>
<feature type="domain" description="Myb-like" evidence="4">
    <location>
        <begin position="272"/>
        <end position="322"/>
    </location>
</feature>
<dbReference type="EMBL" id="BEYU01000006">
    <property type="protein sequence ID" value="GBG24581.1"/>
    <property type="molecule type" value="Genomic_DNA"/>
</dbReference>
<dbReference type="PROSITE" id="PS51294">
    <property type="entry name" value="HTH_MYB"/>
    <property type="match status" value="2"/>
</dbReference>
<feature type="region of interest" description="Disordered" evidence="3">
    <location>
        <begin position="64"/>
        <end position="129"/>
    </location>
</feature>
<comment type="caution">
    <text evidence="6">The sequence shown here is derived from an EMBL/GenBank/DDBJ whole genome shotgun (WGS) entry which is preliminary data.</text>
</comment>
<dbReference type="GO" id="GO:0000978">
    <property type="term" value="F:RNA polymerase II cis-regulatory region sequence-specific DNA binding"/>
    <property type="evidence" value="ECO:0007669"/>
    <property type="project" value="TreeGrafter"/>
</dbReference>
<dbReference type="GO" id="GO:0000981">
    <property type="term" value="F:DNA-binding transcription factor activity, RNA polymerase II-specific"/>
    <property type="evidence" value="ECO:0007669"/>
    <property type="project" value="TreeGrafter"/>
</dbReference>
<dbReference type="InterPro" id="IPR001005">
    <property type="entry name" value="SANT/Myb"/>
</dbReference>
<feature type="domain" description="Myb-like" evidence="4">
    <location>
        <begin position="220"/>
        <end position="271"/>
    </location>
</feature>
<keyword evidence="1" id="KW-0677">Repeat</keyword>
<feature type="compositionally biased region" description="Low complexity" evidence="3">
    <location>
        <begin position="69"/>
        <end position="83"/>
    </location>
</feature>
<dbReference type="GO" id="GO:0005634">
    <property type="term" value="C:nucleus"/>
    <property type="evidence" value="ECO:0007669"/>
    <property type="project" value="TreeGrafter"/>
</dbReference>
<dbReference type="Proteomes" id="UP000241890">
    <property type="component" value="Unassembled WGS sequence"/>
</dbReference>
<dbReference type="PANTHER" id="PTHR45614:SF274">
    <property type="entry name" value="MYB-LIKE DNA-BINDING PROTEIN"/>
    <property type="match status" value="1"/>
</dbReference>
<dbReference type="Gene3D" id="1.10.10.60">
    <property type="entry name" value="Homeodomain-like"/>
    <property type="match status" value="2"/>
</dbReference>